<sequence>MALSTLADVRAWWLTLRRALAMAPHPASRPAASEAEAAAYLPQVLALIAGGQFIAESMRRVLRESVVAPLLRVREWAVAQGVLQPEESWPGLELVLHQPTAPAGLTPLVPPWMVANAFEAAVICGTTLALARLLRPRLPVRAALLLALSALASATLWNMLYGALLFRLEDALGVARHLATLVGPDGAPLPGFEAQLHRLIVVFGLIALLGVVAPLAITLCLFRGLRQAGRGWGAALAGAVCVCVATGLAGVISYRTAFGEALVRLLSF</sequence>
<feature type="transmembrane region" description="Helical" evidence="1">
    <location>
        <begin position="112"/>
        <end position="131"/>
    </location>
</feature>
<gene>
    <name evidence="2" type="ORF">JYK14_17330</name>
</gene>
<evidence type="ECO:0000313" key="3">
    <source>
        <dbReference type="Proteomes" id="UP001523392"/>
    </source>
</evidence>
<protein>
    <recommendedName>
        <fullName evidence="4">Yip1 domain-containing protein</fullName>
    </recommendedName>
</protein>
<dbReference type="EMBL" id="JAFIRR010000108">
    <property type="protein sequence ID" value="MCO6417911.1"/>
    <property type="molecule type" value="Genomic_DNA"/>
</dbReference>
<dbReference type="Proteomes" id="UP001523392">
    <property type="component" value="Unassembled WGS sequence"/>
</dbReference>
<evidence type="ECO:0008006" key="4">
    <source>
        <dbReference type="Google" id="ProtNLM"/>
    </source>
</evidence>
<organism evidence="2 3">
    <name type="scientific">Siccirubricoccus soli</name>
    <dbReference type="NCBI Taxonomy" id="2899147"/>
    <lineage>
        <taxon>Bacteria</taxon>
        <taxon>Pseudomonadati</taxon>
        <taxon>Pseudomonadota</taxon>
        <taxon>Alphaproteobacteria</taxon>
        <taxon>Acetobacterales</taxon>
        <taxon>Roseomonadaceae</taxon>
        <taxon>Siccirubricoccus</taxon>
    </lineage>
</organism>
<feature type="transmembrane region" description="Helical" evidence="1">
    <location>
        <begin position="199"/>
        <end position="222"/>
    </location>
</feature>
<comment type="caution">
    <text evidence="2">The sequence shown here is derived from an EMBL/GenBank/DDBJ whole genome shotgun (WGS) entry which is preliminary data.</text>
</comment>
<feature type="transmembrane region" description="Helical" evidence="1">
    <location>
        <begin position="234"/>
        <end position="254"/>
    </location>
</feature>
<keyword evidence="1" id="KW-0812">Transmembrane</keyword>
<evidence type="ECO:0000313" key="2">
    <source>
        <dbReference type="EMBL" id="MCO6417911.1"/>
    </source>
</evidence>
<accession>A0ABT1D7K3</accession>
<keyword evidence="1" id="KW-1133">Transmembrane helix</keyword>
<evidence type="ECO:0000256" key="1">
    <source>
        <dbReference type="SAM" id="Phobius"/>
    </source>
</evidence>
<dbReference type="RefSeq" id="WP_252954543.1">
    <property type="nucleotide sequence ID" value="NZ_JAFIRR010000108.1"/>
</dbReference>
<keyword evidence="3" id="KW-1185">Reference proteome</keyword>
<name>A0ABT1D7K3_9PROT</name>
<proteinExistence type="predicted"/>
<reference evidence="2 3" key="1">
    <citation type="submission" date="2021-12" db="EMBL/GenBank/DDBJ databases">
        <title>Siccirubricoccus leaddurans sp. nov., a high concentration Zn2+ tolerance bacterium.</title>
        <authorList>
            <person name="Cao Y."/>
        </authorList>
    </citation>
    <scope>NUCLEOTIDE SEQUENCE [LARGE SCALE GENOMIC DNA]</scope>
    <source>
        <strain evidence="2 3">KC 17139</strain>
    </source>
</reference>
<keyword evidence="1" id="KW-0472">Membrane</keyword>
<feature type="transmembrane region" description="Helical" evidence="1">
    <location>
        <begin position="143"/>
        <end position="166"/>
    </location>
</feature>